<reference evidence="2 3" key="1">
    <citation type="submission" date="2023-09" db="EMBL/GenBank/DDBJ databases">
        <title>Nesidiocoris tenuis whole genome shotgun sequence.</title>
        <authorList>
            <person name="Shibata T."/>
            <person name="Shimoda M."/>
            <person name="Kobayashi T."/>
            <person name="Uehara T."/>
        </authorList>
    </citation>
    <scope>NUCLEOTIDE SEQUENCE [LARGE SCALE GENOMIC DNA]</scope>
    <source>
        <strain evidence="2 3">Japan</strain>
    </source>
</reference>
<feature type="compositionally biased region" description="Basic residues" evidence="1">
    <location>
        <begin position="62"/>
        <end position="75"/>
    </location>
</feature>
<name>A0ABN7BCC2_9HEMI</name>
<proteinExistence type="predicted"/>
<organism evidence="2 3">
    <name type="scientific">Nesidiocoris tenuis</name>
    <dbReference type="NCBI Taxonomy" id="355587"/>
    <lineage>
        <taxon>Eukaryota</taxon>
        <taxon>Metazoa</taxon>
        <taxon>Ecdysozoa</taxon>
        <taxon>Arthropoda</taxon>
        <taxon>Hexapoda</taxon>
        <taxon>Insecta</taxon>
        <taxon>Pterygota</taxon>
        <taxon>Neoptera</taxon>
        <taxon>Paraneoptera</taxon>
        <taxon>Hemiptera</taxon>
        <taxon>Heteroptera</taxon>
        <taxon>Panheteroptera</taxon>
        <taxon>Cimicomorpha</taxon>
        <taxon>Miridae</taxon>
        <taxon>Dicyphina</taxon>
        <taxon>Nesidiocoris</taxon>
    </lineage>
</organism>
<dbReference type="EMBL" id="AP028919">
    <property type="protein sequence ID" value="BET00463.1"/>
    <property type="molecule type" value="Genomic_DNA"/>
</dbReference>
<accession>A0ABN7BCC2</accession>
<evidence type="ECO:0000256" key="1">
    <source>
        <dbReference type="SAM" id="MobiDB-lite"/>
    </source>
</evidence>
<feature type="region of interest" description="Disordered" evidence="1">
    <location>
        <begin position="46"/>
        <end position="75"/>
    </location>
</feature>
<sequence>MNNDCHGASTKFPTKSSDFEIFKTPPKLLQQTSSFRISAKPSISHNCTQPLFDSGRTERRESRGRRVRVRSGQKVRVRGTEVRQLRQKKTLTPPVAVSVVLAWQAAWPVYV</sequence>
<gene>
    <name evidence="2" type="ORF">NTJ_13279</name>
</gene>
<dbReference type="Proteomes" id="UP001307889">
    <property type="component" value="Chromosome 11"/>
</dbReference>
<evidence type="ECO:0000313" key="2">
    <source>
        <dbReference type="EMBL" id="BET00463.1"/>
    </source>
</evidence>
<protein>
    <submittedName>
        <fullName evidence="2">Uncharacterized protein</fullName>
    </submittedName>
</protein>
<evidence type="ECO:0000313" key="3">
    <source>
        <dbReference type="Proteomes" id="UP001307889"/>
    </source>
</evidence>
<keyword evidence="3" id="KW-1185">Reference proteome</keyword>